<dbReference type="GO" id="GO:0006457">
    <property type="term" value="P:protein folding"/>
    <property type="evidence" value="ECO:0007669"/>
    <property type="project" value="UniProtKB-UniRule"/>
</dbReference>
<comment type="function">
    <text evidence="3 4">Co-chaperone involved in the maturation of iron-sulfur cluster-containing proteins. Seems to help targeting proteins to be folded toward HscA.</text>
</comment>
<dbReference type="GO" id="GO:0051259">
    <property type="term" value="P:protein complex oligomerization"/>
    <property type="evidence" value="ECO:0007669"/>
    <property type="project" value="InterPro"/>
</dbReference>
<proteinExistence type="inferred from homology"/>
<dbReference type="InterPro" id="IPR009073">
    <property type="entry name" value="HscB_oligo_C"/>
</dbReference>
<dbReference type="InterPro" id="IPR001623">
    <property type="entry name" value="DnaJ_domain"/>
</dbReference>
<evidence type="ECO:0000259" key="5">
    <source>
        <dbReference type="PROSITE" id="PS50076"/>
    </source>
</evidence>
<comment type="subunit">
    <text evidence="4">Interacts with HscA and stimulates its ATPase activity.</text>
</comment>
<evidence type="ECO:0000256" key="4">
    <source>
        <dbReference type="HAMAP-Rule" id="MF_00682"/>
    </source>
</evidence>
<accession>A0A2N8KSU6</accession>
<dbReference type="GO" id="GO:0001671">
    <property type="term" value="F:ATPase activator activity"/>
    <property type="evidence" value="ECO:0007669"/>
    <property type="project" value="InterPro"/>
</dbReference>
<organism evidence="6 7">
    <name type="scientific">Kinneretia aquatilis</name>
    <dbReference type="NCBI Taxonomy" id="2070761"/>
    <lineage>
        <taxon>Bacteria</taxon>
        <taxon>Pseudomonadati</taxon>
        <taxon>Pseudomonadota</taxon>
        <taxon>Betaproteobacteria</taxon>
        <taxon>Burkholderiales</taxon>
        <taxon>Sphaerotilaceae</taxon>
        <taxon>Roseateles</taxon>
    </lineage>
</organism>
<dbReference type="Proteomes" id="UP000235916">
    <property type="component" value="Unassembled WGS sequence"/>
</dbReference>
<evidence type="ECO:0000313" key="6">
    <source>
        <dbReference type="EMBL" id="PND36538.1"/>
    </source>
</evidence>
<dbReference type="NCBIfam" id="TIGR00714">
    <property type="entry name" value="hscB"/>
    <property type="match status" value="1"/>
</dbReference>
<evidence type="ECO:0000256" key="2">
    <source>
        <dbReference type="ARBA" id="ARBA00023186"/>
    </source>
</evidence>
<dbReference type="SUPFAM" id="SSF46565">
    <property type="entry name" value="Chaperone J-domain"/>
    <property type="match status" value="1"/>
</dbReference>
<dbReference type="GO" id="GO:0051087">
    <property type="term" value="F:protein-folding chaperone binding"/>
    <property type="evidence" value="ECO:0007669"/>
    <property type="project" value="InterPro"/>
</dbReference>
<dbReference type="GO" id="GO:1990230">
    <property type="term" value="C:iron-sulfur cluster transfer complex"/>
    <property type="evidence" value="ECO:0007669"/>
    <property type="project" value="TreeGrafter"/>
</dbReference>
<dbReference type="OrthoDB" id="287587at2"/>
<gene>
    <name evidence="4 6" type="primary">hscB</name>
    <name evidence="6" type="ORF">C1O66_22970</name>
</gene>
<dbReference type="Gene3D" id="1.10.287.110">
    <property type="entry name" value="DnaJ domain"/>
    <property type="match status" value="1"/>
</dbReference>
<feature type="domain" description="J" evidence="5">
    <location>
        <begin position="6"/>
        <end position="78"/>
    </location>
</feature>
<keyword evidence="7" id="KW-1185">Reference proteome</keyword>
<dbReference type="HAMAP" id="MF_00682">
    <property type="entry name" value="HscB"/>
    <property type="match status" value="1"/>
</dbReference>
<dbReference type="InterPro" id="IPR036869">
    <property type="entry name" value="J_dom_sf"/>
</dbReference>
<sequence length="178" mass="20119">MKLDDDDFSLFGLPQRQTQDRAAIDASWKALQAQVHPDRFAAQGAAAQRLSAQWAMRVNEAHQRLRDPLKRAAYLCELRGVPLQIHENTRMPTAFLMEQMAWREALDEAQDLAEVEALDAEVATREHELLAEVQRLLDADADTDMAAATAAAAQQVRALMFIHRFRSDLDRRLEALGQ</sequence>
<comment type="caution">
    <text evidence="6">The sequence shown here is derived from an EMBL/GenBank/DDBJ whole genome shotgun (WGS) entry which is preliminary data.</text>
</comment>
<dbReference type="EMBL" id="POSP01000004">
    <property type="protein sequence ID" value="PND36538.1"/>
    <property type="molecule type" value="Genomic_DNA"/>
</dbReference>
<dbReference type="InterPro" id="IPR004640">
    <property type="entry name" value="HscB"/>
</dbReference>
<dbReference type="GO" id="GO:0044571">
    <property type="term" value="P:[2Fe-2S] cluster assembly"/>
    <property type="evidence" value="ECO:0007669"/>
    <property type="project" value="InterPro"/>
</dbReference>
<dbReference type="Pfam" id="PF07743">
    <property type="entry name" value="HSCB_C"/>
    <property type="match status" value="1"/>
</dbReference>
<name>A0A2N8KSU6_9BURK</name>
<dbReference type="PANTHER" id="PTHR14021:SF15">
    <property type="entry name" value="IRON-SULFUR CLUSTER CO-CHAPERONE PROTEIN HSCB"/>
    <property type="match status" value="1"/>
</dbReference>
<reference evidence="6 7" key="1">
    <citation type="submission" date="2018-01" db="EMBL/GenBank/DDBJ databases">
        <title>Draft genome sequence of Paucibacter aquatile CR182 isolated from freshwater of the Nakdong River.</title>
        <authorList>
            <person name="Choi A."/>
            <person name="Chung E.J."/>
        </authorList>
    </citation>
    <scope>NUCLEOTIDE SEQUENCE [LARGE SCALE GENOMIC DNA]</scope>
    <source>
        <strain evidence="6 7">CR182</strain>
    </source>
</reference>
<dbReference type="PROSITE" id="PS50076">
    <property type="entry name" value="DNAJ_2"/>
    <property type="match status" value="1"/>
</dbReference>
<dbReference type="InterPro" id="IPR036386">
    <property type="entry name" value="HscB_C_sf"/>
</dbReference>
<dbReference type="AlphaFoldDB" id="A0A2N8KSU6"/>
<evidence type="ECO:0000313" key="7">
    <source>
        <dbReference type="Proteomes" id="UP000235916"/>
    </source>
</evidence>
<evidence type="ECO:0000256" key="3">
    <source>
        <dbReference type="ARBA" id="ARBA00025596"/>
    </source>
</evidence>
<dbReference type="PANTHER" id="PTHR14021">
    <property type="entry name" value="IRON-SULFUR CLUSTER CO-CHAPERONE PROTEIN HSCB"/>
    <property type="match status" value="1"/>
</dbReference>
<evidence type="ECO:0000256" key="1">
    <source>
        <dbReference type="ARBA" id="ARBA00010476"/>
    </source>
</evidence>
<keyword evidence="2 4" id="KW-0143">Chaperone</keyword>
<dbReference type="Gene3D" id="1.20.1280.20">
    <property type="entry name" value="HscB, C-terminal domain"/>
    <property type="match status" value="1"/>
</dbReference>
<dbReference type="SMART" id="SM00271">
    <property type="entry name" value="DnaJ"/>
    <property type="match status" value="1"/>
</dbReference>
<protein>
    <recommendedName>
        <fullName evidence="4">Co-chaperone protein HscB homolog</fullName>
    </recommendedName>
</protein>
<dbReference type="RefSeq" id="WP_102770310.1">
    <property type="nucleotide sequence ID" value="NZ_POSP01000004.1"/>
</dbReference>
<dbReference type="SUPFAM" id="SSF47144">
    <property type="entry name" value="HSC20 (HSCB), C-terminal oligomerisation domain"/>
    <property type="match status" value="1"/>
</dbReference>
<comment type="similarity">
    <text evidence="1 4">Belongs to the HscB family.</text>
</comment>